<keyword evidence="2" id="KW-1185">Reference proteome</keyword>
<gene>
    <name evidence="1" type="primary">SNQ2_5</name>
    <name evidence="1" type="ORF">FBU59_003123</name>
</gene>
<evidence type="ECO:0000313" key="1">
    <source>
        <dbReference type="EMBL" id="KAJ1942703.1"/>
    </source>
</evidence>
<protein>
    <submittedName>
        <fullName evidence="1">ATP-binding cassette transporter snq2</fullName>
    </submittedName>
</protein>
<evidence type="ECO:0000313" key="2">
    <source>
        <dbReference type="Proteomes" id="UP001150603"/>
    </source>
</evidence>
<name>A0ACC1J9E5_9FUNG</name>
<comment type="caution">
    <text evidence="1">The sequence shown here is derived from an EMBL/GenBank/DDBJ whole genome shotgun (WGS) entry which is preliminary data.</text>
</comment>
<accession>A0ACC1J9E5</accession>
<sequence length="260" mass="30071">NKVFAVFLTSILGVLVINQVQPEYLRQRLTFGRESSSNQYSWKAFAFAIIFTEWPFAIVANTIFFLCFYWTVGLNSISDRIGCFYLSYQLYGIFSLTLGQAIASFSPNEVVVSLFNPIFTVPSAMFCGVAIPFSQFPKFWKFLYWLSPYHYYIELVVVNDLHDSPVHCRAHEYHIFNPPPGKTCQEYAGLWVTKAIGYINNPNATASCQYCQFKNGNDFYKTLSWSFDNRWRNWGILAGYVVFNIAFTALMVKVYKVNKR</sequence>
<dbReference type="Proteomes" id="UP001150603">
    <property type="component" value="Unassembled WGS sequence"/>
</dbReference>
<feature type="non-terminal residue" evidence="1">
    <location>
        <position position="1"/>
    </location>
</feature>
<organism evidence="1 2">
    <name type="scientific">Linderina macrospora</name>
    <dbReference type="NCBI Taxonomy" id="4868"/>
    <lineage>
        <taxon>Eukaryota</taxon>
        <taxon>Fungi</taxon>
        <taxon>Fungi incertae sedis</taxon>
        <taxon>Zoopagomycota</taxon>
        <taxon>Kickxellomycotina</taxon>
        <taxon>Kickxellomycetes</taxon>
        <taxon>Kickxellales</taxon>
        <taxon>Kickxellaceae</taxon>
        <taxon>Linderina</taxon>
    </lineage>
</organism>
<proteinExistence type="predicted"/>
<dbReference type="EMBL" id="JANBPW010001897">
    <property type="protein sequence ID" value="KAJ1942703.1"/>
    <property type="molecule type" value="Genomic_DNA"/>
</dbReference>
<keyword evidence="1" id="KW-0067">ATP-binding</keyword>
<keyword evidence="1" id="KW-0547">Nucleotide-binding</keyword>
<reference evidence="1" key="1">
    <citation type="submission" date="2022-07" db="EMBL/GenBank/DDBJ databases">
        <title>Phylogenomic reconstructions and comparative analyses of Kickxellomycotina fungi.</title>
        <authorList>
            <person name="Reynolds N.K."/>
            <person name="Stajich J.E."/>
            <person name="Barry K."/>
            <person name="Grigoriev I.V."/>
            <person name="Crous P."/>
            <person name="Smith M.E."/>
        </authorList>
    </citation>
    <scope>NUCLEOTIDE SEQUENCE</scope>
    <source>
        <strain evidence="1">NRRL 5244</strain>
    </source>
</reference>